<proteinExistence type="predicted"/>
<dbReference type="InterPro" id="IPR011006">
    <property type="entry name" value="CheY-like_superfamily"/>
</dbReference>
<feature type="domain" description="HTH LytTR-type" evidence="9">
    <location>
        <begin position="132"/>
        <end position="233"/>
    </location>
</feature>
<dbReference type="Gene3D" id="2.40.50.1020">
    <property type="entry name" value="LytTr DNA-binding domain"/>
    <property type="match status" value="1"/>
</dbReference>
<evidence type="ECO:0000256" key="2">
    <source>
        <dbReference type="ARBA" id="ARBA00022490"/>
    </source>
</evidence>
<evidence type="ECO:0000256" key="3">
    <source>
        <dbReference type="ARBA" id="ARBA00023012"/>
    </source>
</evidence>
<evidence type="ECO:0000259" key="8">
    <source>
        <dbReference type="PROSITE" id="PS50110"/>
    </source>
</evidence>
<dbReference type="Pfam" id="PF00072">
    <property type="entry name" value="Response_reg"/>
    <property type="match status" value="1"/>
</dbReference>
<dbReference type="PROSITE" id="PS50930">
    <property type="entry name" value="HTH_LYTTR"/>
    <property type="match status" value="1"/>
</dbReference>
<sequence>MINVAICDDDISVAGRIERMLQNIAKRNFIDIDTEVFWNGKQLVELVEDRTYFDIIFLDIEMGKEDGITVARRIRRTDRKTLIVYVTSHENYMKESFSVRPFQFLVKPVSESQMEICFKEAYEEINSEDSYFRYSYQRVSHKIPICDILFFESSRRKIRIITEKGEFELYGKLNDIEKSLKKSKVAFLRVHQSFLVNYKHVDELGYDFVVLDNGKQISISEDRRKNISQEYCAMEDTFYVGK</sequence>
<dbReference type="PANTHER" id="PTHR37299">
    <property type="entry name" value="TRANSCRIPTIONAL REGULATOR-RELATED"/>
    <property type="match status" value="1"/>
</dbReference>
<keyword evidence="7" id="KW-0597">Phosphoprotein</keyword>
<dbReference type="SMART" id="SM00448">
    <property type="entry name" value="REC"/>
    <property type="match status" value="1"/>
</dbReference>
<keyword evidence="2" id="KW-0963">Cytoplasm</keyword>
<keyword evidence="4" id="KW-0010">Activator</keyword>
<evidence type="ECO:0000259" key="9">
    <source>
        <dbReference type="PROSITE" id="PS50930"/>
    </source>
</evidence>
<feature type="domain" description="Response regulatory" evidence="8">
    <location>
        <begin position="3"/>
        <end position="122"/>
    </location>
</feature>
<dbReference type="GO" id="GO:0003677">
    <property type="term" value="F:DNA binding"/>
    <property type="evidence" value="ECO:0007669"/>
    <property type="project" value="InterPro"/>
</dbReference>
<gene>
    <name evidence="10" type="primary">lytR_2</name>
    <name evidence="10" type="ORF">CNLFYP112_00661</name>
</gene>
<dbReference type="GO" id="GO:0000156">
    <property type="term" value="F:phosphorelay response regulator activity"/>
    <property type="evidence" value="ECO:0007669"/>
    <property type="project" value="InterPro"/>
</dbReference>
<accession>A0A6N2W3J9</accession>
<name>A0A6N2W3J9_9FIRM</name>
<feature type="modified residue" description="4-aspartylphosphate" evidence="7">
    <location>
        <position position="59"/>
    </location>
</feature>
<comment type="function">
    <text evidence="6">Required for high-level post-exponential phase expression of a series of secreted proteins.</text>
</comment>
<evidence type="ECO:0000256" key="7">
    <source>
        <dbReference type="PROSITE-ProRule" id="PRU00169"/>
    </source>
</evidence>
<dbReference type="PROSITE" id="PS50110">
    <property type="entry name" value="RESPONSE_REGULATORY"/>
    <property type="match status" value="1"/>
</dbReference>
<dbReference type="PANTHER" id="PTHR37299:SF3">
    <property type="entry name" value="STAGE 0 SPORULATION PROTEIN A HOMOLOG"/>
    <property type="match status" value="1"/>
</dbReference>
<dbReference type="InterPro" id="IPR001789">
    <property type="entry name" value="Sig_transdc_resp-reg_receiver"/>
</dbReference>
<evidence type="ECO:0000256" key="5">
    <source>
        <dbReference type="ARBA" id="ARBA00024867"/>
    </source>
</evidence>
<dbReference type="InterPro" id="IPR046947">
    <property type="entry name" value="LytR-like"/>
</dbReference>
<comment type="function">
    <text evidence="5">May play the central regulatory role in sporulation. It may be an element of the effector pathway responsible for the activation of sporulation genes in response to nutritional stress. Spo0A may act in concert with spo0H (a sigma factor) to control the expression of some genes that are critical to the sporulation process.</text>
</comment>
<evidence type="ECO:0000256" key="1">
    <source>
        <dbReference type="ARBA" id="ARBA00018672"/>
    </source>
</evidence>
<keyword evidence="3" id="KW-0902">Two-component regulatory system</keyword>
<organism evidence="10">
    <name type="scientific">[Clostridium] nexile</name>
    <dbReference type="NCBI Taxonomy" id="29361"/>
    <lineage>
        <taxon>Bacteria</taxon>
        <taxon>Bacillati</taxon>
        <taxon>Bacillota</taxon>
        <taxon>Clostridia</taxon>
        <taxon>Lachnospirales</taxon>
        <taxon>Lachnospiraceae</taxon>
        <taxon>Tyzzerella</taxon>
    </lineage>
</organism>
<evidence type="ECO:0000313" key="10">
    <source>
        <dbReference type="EMBL" id="VYT37264.1"/>
    </source>
</evidence>
<protein>
    <recommendedName>
        <fullName evidence="1">Stage 0 sporulation protein A homolog</fullName>
    </recommendedName>
</protein>
<evidence type="ECO:0000256" key="6">
    <source>
        <dbReference type="ARBA" id="ARBA00037164"/>
    </source>
</evidence>
<dbReference type="SMART" id="SM00850">
    <property type="entry name" value="LytTR"/>
    <property type="match status" value="1"/>
</dbReference>
<dbReference type="SUPFAM" id="SSF52172">
    <property type="entry name" value="CheY-like"/>
    <property type="match status" value="1"/>
</dbReference>
<dbReference type="Gene3D" id="3.40.50.2300">
    <property type="match status" value="1"/>
</dbReference>
<evidence type="ECO:0000256" key="4">
    <source>
        <dbReference type="ARBA" id="ARBA00023159"/>
    </source>
</evidence>
<dbReference type="AlphaFoldDB" id="A0A6N2W3J9"/>
<reference evidence="10" key="1">
    <citation type="submission" date="2019-11" db="EMBL/GenBank/DDBJ databases">
        <authorList>
            <person name="Feng L."/>
        </authorList>
    </citation>
    <scope>NUCLEOTIDE SEQUENCE</scope>
    <source>
        <strain evidence="10">CnexileLFYP112</strain>
    </source>
</reference>
<dbReference type="EMBL" id="CACRTG010000046">
    <property type="protein sequence ID" value="VYT37264.1"/>
    <property type="molecule type" value="Genomic_DNA"/>
</dbReference>
<dbReference type="InterPro" id="IPR007492">
    <property type="entry name" value="LytTR_DNA-bd_dom"/>
</dbReference>
<dbReference type="Pfam" id="PF04397">
    <property type="entry name" value="LytTR"/>
    <property type="match status" value="1"/>
</dbReference>